<feature type="chain" id="PRO_5039302878" description="Secreted protein" evidence="1">
    <location>
        <begin position="24"/>
        <end position="134"/>
    </location>
</feature>
<accession>A0A558GM75</accession>
<keyword evidence="1" id="KW-0732">Signal</keyword>
<dbReference type="Proteomes" id="UP000316500">
    <property type="component" value="Unassembled WGS sequence"/>
</dbReference>
<dbReference type="RefSeq" id="WP_144653275.1">
    <property type="nucleotide sequence ID" value="NZ_VNFK01000030.1"/>
</dbReference>
<evidence type="ECO:0000313" key="3">
    <source>
        <dbReference type="Proteomes" id="UP000316500"/>
    </source>
</evidence>
<evidence type="ECO:0000256" key="1">
    <source>
        <dbReference type="SAM" id="SignalP"/>
    </source>
</evidence>
<proteinExistence type="predicted"/>
<gene>
    <name evidence="2" type="ORF">FQP90_22405</name>
</gene>
<protein>
    <recommendedName>
        <fullName evidence="4">Secreted protein</fullName>
    </recommendedName>
</protein>
<dbReference type="AlphaFoldDB" id="A0A558GM75"/>
<reference evidence="2 3" key="1">
    <citation type="submission" date="2019-07" db="EMBL/GenBank/DDBJ databases">
        <title>Diversity of Bacteria from Kongsfjorden, Arctic.</title>
        <authorList>
            <person name="Yu Y."/>
        </authorList>
    </citation>
    <scope>NUCLEOTIDE SEQUENCE [LARGE SCALE GENOMIC DNA]</scope>
    <source>
        <strain evidence="2 3">SM1928</strain>
    </source>
</reference>
<dbReference type="OrthoDB" id="4867092at2"/>
<dbReference type="EMBL" id="VNFK01000030">
    <property type="protein sequence ID" value="TVU58004.1"/>
    <property type="molecule type" value="Genomic_DNA"/>
</dbReference>
<dbReference type="PROSITE" id="PS51257">
    <property type="entry name" value="PROKAR_LIPOPROTEIN"/>
    <property type="match status" value="1"/>
</dbReference>
<evidence type="ECO:0000313" key="2">
    <source>
        <dbReference type="EMBL" id="TVU58004.1"/>
    </source>
</evidence>
<comment type="caution">
    <text evidence="2">The sequence shown here is derived from an EMBL/GenBank/DDBJ whole genome shotgun (WGS) entry which is preliminary data.</text>
</comment>
<name>A0A558GM75_PAENT</name>
<evidence type="ECO:0008006" key="4">
    <source>
        <dbReference type="Google" id="ProtNLM"/>
    </source>
</evidence>
<organism evidence="2 3">
    <name type="scientific">Paenarthrobacter nitroguajacolicus</name>
    <name type="common">Arthrobacter nitroguajacolicus</name>
    <dbReference type="NCBI Taxonomy" id="211146"/>
    <lineage>
        <taxon>Bacteria</taxon>
        <taxon>Bacillati</taxon>
        <taxon>Actinomycetota</taxon>
        <taxon>Actinomycetes</taxon>
        <taxon>Micrococcales</taxon>
        <taxon>Micrococcaceae</taxon>
        <taxon>Paenarthrobacter</taxon>
    </lineage>
</organism>
<feature type="signal peptide" evidence="1">
    <location>
        <begin position="1"/>
        <end position="23"/>
    </location>
</feature>
<sequence length="134" mass="13577">MRTEAILLTVLPAVALAALTGCAGPTPGPTTTVTATVTVTPNAGPEVLSGFLCGADADNVWRGKATLTNPGTATNNYVVRFSVVRGPNGDPVGFAEDRFTLAPGASTDVTFTDIYTGDPANLRCVPRVAATPSG</sequence>